<evidence type="ECO:0000256" key="6">
    <source>
        <dbReference type="ARBA" id="ARBA00023170"/>
    </source>
</evidence>
<comment type="subcellular location">
    <subcellularLocation>
        <location evidence="1 8">Cell membrane</location>
        <topology evidence="1 8">Multi-pass membrane protein</topology>
    </subcellularLocation>
</comment>
<protein>
    <recommendedName>
        <fullName evidence="8">Gustatory receptor</fullName>
    </recommendedName>
</protein>
<feature type="transmembrane region" description="Helical" evidence="8">
    <location>
        <begin position="254"/>
        <end position="277"/>
    </location>
</feature>
<feature type="transmembrane region" description="Helical" evidence="8">
    <location>
        <begin position="74"/>
        <end position="94"/>
    </location>
</feature>
<feature type="transmembrane region" description="Helical" evidence="8">
    <location>
        <begin position="369"/>
        <end position="389"/>
    </location>
</feature>
<dbReference type="EnsemblMetazoa" id="PPAI013309-RD">
    <property type="protein sequence ID" value="PPAI013309-PD"/>
    <property type="gene ID" value="PPAI013309"/>
</dbReference>
<dbReference type="Proteomes" id="UP000092462">
    <property type="component" value="Unassembled WGS sequence"/>
</dbReference>
<dbReference type="EMBL" id="AJVK01024881">
    <property type="status" value="NOT_ANNOTATED_CDS"/>
    <property type="molecule type" value="Genomic_DNA"/>
</dbReference>
<reference evidence="9" key="1">
    <citation type="submission" date="2022-08" db="UniProtKB">
        <authorList>
            <consortium name="EnsemblMetazoa"/>
        </authorList>
    </citation>
    <scope>IDENTIFICATION</scope>
    <source>
        <strain evidence="9">Israel</strain>
    </source>
</reference>
<keyword evidence="7 8" id="KW-0807">Transducer</keyword>
<dbReference type="GO" id="GO:0043025">
    <property type="term" value="C:neuronal cell body"/>
    <property type="evidence" value="ECO:0007669"/>
    <property type="project" value="TreeGrafter"/>
</dbReference>
<evidence type="ECO:0000256" key="3">
    <source>
        <dbReference type="ARBA" id="ARBA00022692"/>
    </source>
</evidence>
<dbReference type="GO" id="GO:0030425">
    <property type="term" value="C:dendrite"/>
    <property type="evidence" value="ECO:0007669"/>
    <property type="project" value="TreeGrafter"/>
</dbReference>
<dbReference type="AlphaFoldDB" id="A0A3F2ZEQ9"/>
<dbReference type="VEuPathDB" id="VectorBase:PPAPM1_005673"/>
<dbReference type="EMBL" id="AJVK01024879">
    <property type="status" value="NOT_ANNOTATED_CDS"/>
    <property type="molecule type" value="Genomic_DNA"/>
</dbReference>
<feature type="transmembrane region" description="Helical" evidence="8">
    <location>
        <begin position="36"/>
        <end position="54"/>
    </location>
</feature>
<dbReference type="EMBL" id="AJVK01024880">
    <property type="status" value="NOT_ANNOTATED_CDS"/>
    <property type="molecule type" value="Genomic_DNA"/>
</dbReference>
<dbReference type="GO" id="GO:0005886">
    <property type="term" value="C:plasma membrane"/>
    <property type="evidence" value="ECO:0007669"/>
    <property type="project" value="UniProtKB-SubCell"/>
</dbReference>
<comment type="function">
    <text evidence="8">Gustatory receptor which mediates acceptance or avoidance behavior, depending on its substrates.</text>
</comment>
<feature type="transmembrane region" description="Helical" evidence="8">
    <location>
        <begin position="130"/>
        <end position="156"/>
    </location>
</feature>
<keyword evidence="10" id="KW-1185">Reference proteome</keyword>
<dbReference type="GO" id="GO:0050909">
    <property type="term" value="P:sensory perception of taste"/>
    <property type="evidence" value="ECO:0007669"/>
    <property type="project" value="InterPro"/>
</dbReference>
<dbReference type="GO" id="GO:0008049">
    <property type="term" value="P:male courtship behavior"/>
    <property type="evidence" value="ECO:0007669"/>
    <property type="project" value="TreeGrafter"/>
</dbReference>
<feature type="transmembrane region" description="Helical" evidence="8">
    <location>
        <begin position="289"/>
        <end position="312"/>
    </location>
</feature>
<dbReference type="GO" id="GO:0030424">
    <property type="term" value="C:axon"/>
    <property type="evidence" value="ECO:0007669"/>
    <property type="project" value="TreeGrafter"/>
</dbReference>
<evidence type="ECO:0000256" key="1">
    <source>
        <dbReference type="ARBA" id="ARBA00004651"/>
    </source>
</evidence>
<evidence type="ECO:0000313" key="9">
    <source>
        <dbReference type="EnsemblMetazoa" id="PPAI013309-PD"/>
    </source>
</evidence>
<evidence type="ECO:0000313" key="10">
    <source>
        <dbReference type="Proteomes" id="UP000092462"/>
    </source>
</evidence>
<keyword evidence="4 8" id="KW-1133">Transmembrane helix</keyword>
<dbReference type="GO" id="GO:0007165">
    <property type="term" value="P:signal transduction"/>
    <property type="evidence" value="ECO:0007669"/>
    <property type="project" value="UniProtKB-KW"/>
</dbReference>
<evidence type="ECO:0000256" key="8">
    <source>
        <dbReference type="RuleBase" id="RU363108"/>
    </source>
</evidence>
<dbReference type="InterPro" id="IPR013604">
    <property type="entry name" value="7TM_chemorcpt"/>
</dbReference>
<feature type="transmembrane region" description="Helical" evidence="8">
    <location>
        <begin position="162"/>
        <end position="184"/>
    </location>
</feature>
<name>A0A3F2ZEQ9_PHLPP</name>
<sequence length="397" mass="46280">MINFGNYLNVLNTFFALSLSSFDPKKTSFAISYAKLIYCMALLGFIPITYPNIVRILRENMLKGSGNQLSKLLASFQSTFIYILNSSLLLYKLINCKNDVSRKNQYIHFKVNFNNYLKNAKLKKGRDNRLFLLVTSSLIIFALQAISLIIVTLRVLHRPIHGFQYIVVHWFYYFQILSSGNIFLERILQFQFMLSSINRTLKENLDISRHKIEYRSKAYQMTVFCKISDNLNNLEELNSKIYSFIRELIQYDAFIMNISLLQKVLEIIVPIFFQFVSRFLSNEHYHTEPLFIVFGLIYMICNCCSLLIYITVCQNTENEMSTTAKILHEFPVHKTDDRLKESINRFSLQILQEKRPISVCGMFNVDNTLLYSMISSMTSYLILLVQFQLQGVGSSKG</sequence>
<keyword evidence="5 8" id="KW-0472">Membrane</keyword>
<evidence type="ECO:0000256" key="4">
    <source>
        <dbReference type="ARBA" id="ARBA00022989"/>
    </source>
</evidence>
<evidence type="ECO:0000256" key="2">
    <source>
        <dbReference type="ARBA" id="ARBA00022475"/>
    </source>
</evidence>
<dbReference type="PANTHER" id="PTHR21143:SF133">
    <property type="entry name" value="GUSTATORY AND PHEROMONE RECEPTOR 32A-RELATED"/>
    <property type="match status" value="1"/>
</dbReference>
<evidence type="ECO:0000256" key="7">
    <source>
        <dbReference type="ARBA" id="ARBA00023224"/>
    </source>
</evidence>
<proteinExistence type="inferred from homology"/>
<keyword evidence="6 8" id="KW-0675">Receptor</keyword>
<keyword evidence="2 8" id="KW-1003">Cell membrane</keyword>
<dbReference type="Pfam" id="PF08395">
    <property type="entry name" value="7tm_7"/>
    <property type="match status" value="1"/>
</dbReference>
<accession>A0A3F2ZEQ9</accession>
<evidence type="ECO:0000256" key="5">
    <source>
        <dbReference type="ARBA" id="ARBA00023136"/>
    </source>
</evidence>
<organism evidence="9 10">
    <name type="scientific">Phlebotomus papatasi</name>
    <name type="common">Sandfly</name>
    <dbReference type="NCBI Taxonomy" id="29031"/>
    <lineage>
        <taxon>Eukaryota</taxon>
        <taxon>Metazoa</taxon>
        <taxon>Ecdysozoa</taxon>
        <taxon>Arthropoda</taxon>
        <taxon>Hexapoda</taxon>
        <taxon>Insecta</taxon>
        <taxon>Pterygota</taxon>
        <taxon>Neoptera</taxon>
        <taxon>Endopterygota</taxon>
        <taxon>Diptera</taxon>
        <taxon>Nematocera</taxon>
        <taxon>Psychodoidea</taxon>
        <taxon>Psychodidae</taxon>
        <taxon>Phlebotomus</taxon>
        <taxon>Phlebotomus</taxon>
    </lineage>
</organism>
<comment type="similarity">
    <text evidence="8">Belongs to the insect chemoreceptor superfamily. Gustatory receptor (GR) family.</text>
</comment>
<keyword evidence="3 8" id="KW-0812">Transmembrane</keyword>
<dbReference type="VEuPathDB" id="VectorBase:PPAI013309"/>
<dbReference type="PANTHER" id="PTHR21143">
    <property type="entry name" value="INVERTEBRATE GUSTATORY RECEPTOR"/>
    <property type="match status" value="1"/>
</dbReference>
<dbReference type="GO" id="GO:0007635">
    <property type="term" value="P:chemosensory behavior"/>
    <property type="evidence" value="ECO:0007669"/>
    <property type="project" value="TreeGrafter"/>
</dbReference>